<gene>
    <name evidence="2" type="ORF">HMPREF3222_00466</name>
    <name evidence="1" type="ORF">I9080_001429</name>
</gene>
<dbReference type="PATRIC" id="fig|1502.174.peg.469"/>
<dbReference type="EMBL" id="DACTCB010000005">
    <property type="protein sequence ID" value="HAT4307642.1"/>
    <property type="molecule type" value="Genomic_DNA"/>
</dbReference>
<protein>
    <submittedName>
        <fullName evidence="2">Uncharacterized protein</fullName>
    </submittedName>
</protein>
<reference evidence="1" key="3">
    <citation type="submission" date="2020-07" db="EMBL/GenBank/DDBJ databases">
        <authorList>
            <consortium name="NCBI Pathogen Detection Project"/>
        </authorList>
    </citation>
    <scope>NUCLEOTIDE SEQUENCE</scope>
    <source>
        <strain evidence="1">C8</strain>
    </source>
</reference>
<proteinExistence type="predicted"/>
<dbReference type="AlphaFoldDB" id="A0A133ND20"/>
<name>A0A133ND20_CLOPF</name>
<evidence type="ECO:0000313" key="3">
    <source>
        <dbReference type="Proteomes" id="UP000070646"/>
    </source>
</evidence>
<accession>A0A133ND20</accession>
<comment type="caution">
    <text evidence="2">The sequence shown here is derived from an EMBL/GenBank/DDBJ whole genome shotgun (WGS) entry which is preliminary data.</text>
</comment>
<reference evidence="2 3" key="1">
    <citation type="submission" date="2016-01" db="EMBL/GenBank/DDBJ databases">
        <authorList>
            <person name="Oliw E.H."/>
        </authorList>
    </citation>
    <scope>NUCLEOTIDE SEQUENCE [LARGE SCALE GENOMIC DNA]</scope>
    <source>
        <strain evidence="2 3">MJR7757A</strain>
    </source>
</reference>
<dbReference type="RefSeq" id="WP_060794625.1">
    <property type="nucleotide sequence ID" value="NZ_CATNWN010000002.1"/>
</dbReference>
<dbReference type="EMBL" id="LRPU01000020">
    <property type="protein sequence ID" value="KXA14186.1"/>
    <property type="molecule type" value="Genomic_DNA"/>
</dbReference>
<reference evidence="1" key="2">
    <citation type="journal article" date="2018" name="Genome Biol.">
        <title>SKESA: strategic k-mer extension for scrupulous assemblies.</title>
        <authorList>
            <person name="Souvorov A."/>
            <person name="Agarwala R."/>
            <person name="Lipman D.J."/>
        </authorList>
    </citation>
    <scope>NUCLEOTIDE SEQUENCE</scope>
    <source>
        <strain evidence="1">C8</strain>
    </source>
</reference>
<sequence>MENEFDIEFKNYLYQVLGKDNLQELESNDEDGDCYLEVGSKLSIDLSEDMVSLLTDKDSLLVILRFPSEAKKSFRGVSKGKVDFGFQLFKREDFDINYDFVGFTLSIKDAVDYSDMRLDFNFTPEGFEFSEKMNYALNIIAIDEKHIVRAMRYIRFPRELCQIIREYYLKITREDYNREVALEDLENLDAILFDGITSKQVEESFSLYKFTDEPEESNLDKYIKD</sequence>
<evidence type="ECO:0000313" key="2">
    <source>
        <dbReference type="EMBL" id="KXA14186.1"/>
    </source>
</evidence>
<organism evidence="2 3">
    <name type="scientific">Clostridium perfringens</name>
    <dbReference type="NCBI Taxonomy" id="1502"/>
    <lineage>
        <taxon>Bacteria</taxon>
        <taxon>Bacillati</taxon>
        <taxon>Bacillota</taxon>
        <taxon>Clostridia</taxon>
        <taxon>Eubacteriales</taxon>
        <taxon>Clostridiaceae</taxon>
        <taxon>Clostridium</taxon>
    </lineage>
</organism>
<evidence type="ECO:0000313" key="1">
    <source>
        <dbReference type="EMBL" id="HAT4307642.1"/>
    </source>
</evidence>
<dbReference type="Proteomes" id="UP000859547">
    <property type="component" value="Unassembled WGS sequence"/>
</dbReference>
<dbReference type="Proteomes" id="UP000070646">
    <property type="component" value="Unassembled WGS sequence"/>
</dbReference>